<evidence type="ECO:0000313" key="1">
    <source>
        <dbReference type="EMBL" id="DAD79153.1"/>
    </source>
</evidence>
<dbReference type="InterPro" id="IPR057386">
    <property type="entry name" value="Tad6-like"/>
</dbReference>
<proteinExistence type="predicted"/>
<sequence>MIFVYNKDDKYIGTLKDFEMYVEKYGLSQIQTYNDNKVCSIGFNEKEQKWYGWSHRAIFGFGIGSVVEEGSCCAESGYIDDYIKEHPEKNLSLPVGFKAETLEDAKRMAIAFADSVA</sequence>
<dbReference type="EMBL" id="BK014859">
    <property type="protein sequence ID" value="DAD79153.1"/>
    <property type="molecule type" value="Genomic_DNA"/>
</dbReference>
<accession>A0A8S5M9X9</accession>
<organism evidence="1">
    <name type="scientific">Siphoviridae sp. ctsDY37</name>
    <dbReference type="NCBI Taxonomy" id="2826483"/>
    <lineage>
        <taxon>Viruses</taxon>
        <taxon>Duplodnaviria</taxon>
        <taxon>Heunggongvirae</taxon>
        <taxon>Uroviricota</taxon>
        <taxon>Caudoviricetes</taxon>
    </lineage>
</organism>
<dbReference type="Pfam" id="PF25188">
    <property type="entry name" value="Tad6"/>
    <property type="match status" value="1"/>
</dbReference>
<reference evidence="1" key="1">
    <citation type="journal article" date="2021" name="Proc. Natl. Acad. Sci. U.S.A.">
        <title>A Catalog of Tens of Thousands of Viruses from Human Metagenomes Reveals Hidden Associations with Chronic Diseases.</title>
        <authorList>
            <person name="Tisza M.J."/>
            <person name="Buck C.B."/>
        </authorList>
    </citation>
    <scope>NUCLEOTIDE SEQUENCE</scope>
    <source>
        <strain evidence="1">CtsDY37</strain>
    </source>
</reference>
<protein>
    <submittedName>
        <fullName evidence="1">Uncharacterized protein</fullName>
    </submittedName>
</protein>
<name>A0A8S5M9X9_9CAUD</name>